<dbReference type="Proteomes" id="UP000607653">
    <property type="component" value="Unassembled WGS sequence"/>
</dbReference>
<evidence type="ECO:0000313" key="2">
    <source>
        <dbReference type="Proteomes" id="UP000607653"/>
    </source>
</evidence>
<organism evidence="1 2">
    <name type="scientific">Nelumbo nucifera</name>
    <name type="common">Sacred lotus</name>
    <dbReference type="NCBI Taxonomy" id="4432"/>
    <lineage>
        <taxon>Eukaryota</taxon>
        <taxon>Viridiplantae</taxon>
        <taxon>Streptophyta</taxon>
        <taxon>Embryophyta</taxon>
        <taxon>Tracheophyta</taxon>
        <taxon>Spermatophyta</taxon>
        <taxon>Magnoliopsida</taxon>
        <taxon>Proteales</taxon>
        <taxon>Nelumbonaceae</taxon>
        <taxon>Nelumbo</taxon>
    </lineage>
</organism>
<proteinExistence type="predicted"/>
<accession>A0A822YJZ9</accession>
<gene>
    <name evidence="1" type="ORF">HUJ06_010146</name>
</gene>
<reference evidence="1 2" key="1">
    <citation type="journal article" date="2020" name="Mol. Biol. Evol.">
        <title>Distinct Expression and Methylation Patterns for Genes with Different Fates following a Single Whole-Genome Duplication in Flowering Plants.</title>
        <authorList>
            <person name="Shi T."/>
            <person name="Rahmani R.S."/>
            <person name="Gugger P.F."/>
            <person name="Wang M."/>
            <person name="Li H."/>
            <person name="Zhang Y."/>
            <person name="Li Z."/>
            <person name="Wang Q."/>
            <person name="Van de Peer Y."/>
            <person name="Marchal K."/>
            <person name="Chen J."/>
        </authorList>
    </citation>
    <scope>NUCLEOTIDE SEQUENCE [LARGE SCALE GENOMIC DNA]</scope>
    <source>
        <tissue evidence="1">Leaf</tissue>
    </source>
</reference>
<name>A0A822YJZ9_NELNU</name>
<sequence length="115" mass="12704">MRQTEKESAVNIKWGRQRESKSIVQGSRSREYGCGGTDMGSFGLYTKSDSSWKTDPMLSVGSSEYSTLISATYGGTAPLAFSSSFRLFHPPRDAPPISSRNIFILCRQHSPKGFD</sequence>
<keyword evidence="2" id="KW-1185">Reference proteome</keyword>
<dbReference type="EMBL" id="DUZY01000003">
    <property type="protein sequence ID" value="DAD31295.1"/>
    <property type="molecule type" value="Genomic_DNA"/>
</dbReference>
<protein>
    <submittedName>
        <fullName evidence="1">Uncharacterized protein</fullName>
    </submittedName>
</protein>
<evidence type="ECO:0000313" key="1">
    <source>
        <dbReference type="EMBL" id="DAD31295.1"/>
    </source>
</evidence>
<dbReference type="AlphaFoldDB" id="A0A822YJZ9"/>
<comment type="caution">
    <text evidence="1">The sequence shown here is derived from an EMBL/GenBank/DDBJ whole genome shotgun (WGS) entry which is preliminary data.</text>
</comment>